<dbReference type="InterPro" id="IPR003593">
    <property type="entry name" value="AAA+_ATPase"/>
</dbReference>
<dbReference type="Proteomes" id="UP000538929">
    <property type="component" value="Unassembled WGS sequence"/>
</dbReference>
<comment type="caution">
    <text evidence="9">The sequence shown here is derived from an EMBL/GenBank/DDBJ whole genome shotgun (WGS) entry which is preliminary data.</text>
</comment>
<keyword evidence="3" id="KW-0805">Transcription regulation</keyword>
<keyword evidence="2" id="KW-0902">Two-component regulatory system</keyword>
<dbReference type="InterPro" id="IPR016032">
    <property type="entry name" value="Sig_transdc_resp-reg_C-effctor"/>
</dbReference>
<evidence type="ECO:0000313" key="10">
    <source>
        <dbReference type="Proteomes" id="UP000538929"/>
    </source>
</evidence>
<dbReference type="Gene3D" id="3.40.50.300">
    <property type="entry name" value="P-loop containing nucleotide triphosphate hydrolases"/>
    <property type="match status" value="1"/>
</dbReference>
<dbReference type="RefSeq" id="WP_182604552.1">
    <property type="nucleotide sequence ID" value="NZ_VKHT01000018.1"/>
</dbReference>
<proteinExistence type="inferred from homology"/>
<dbReference type="Pfam" id="PF03704">
    <property type="entry name" value="BTAD"/>
    <property type="match status" value="1"/>
</dbReference>
<dbReference type="GO" id="GO:0003677">
    <property type="term" value="F:DNA binding"/>
    <property type="evidence" value="ECO:0007669"/>
    <property type="project" value="UniProtKB-UniRule"/>
</dbReference>
<feature type="region of interest" description="Disordered" evidence="7">
    <location>
        <begin position="243"/>
        <end position="273"/>
    </location>
</feature>
<evidence type="ECO:0000256" key="6">
    <source>
        <dbReference type="PROSITE-ProRule" id="PRU01091"/>
    </source>
</evidence>
<evidence type="ECO:0000313" key="9">
    <source>
        <dbReference type="EMBL" id="MBB0242791.1"/>
    </source>
</evidence>
<evidence type="ECO:0000256" key="4">
    <source>
        <dbReference type="ARBA" id="ARBA00023125"/>
    </source>
</evidence>
<dbReference type="AlphaFoldDB" id="A0A7W3T9N3"/>
<name>A0A7W3T9N3_9ACTN</name>
<dbReference type="PROSITE" id="PS51755">
    <property type="entry name" value="OMPR_PHOB"/>
    <property type="match status" value="1"/>
</dbReference>
<keyword evidence="5" id="KW-0804">Transcription</keyword>
<dbReference type="Gene3D" id="1.25.40.10">
    <property type="entry name" value="Tetratricopeptide repeat domain"/>
    <property type="match status" value="3"/>
</dbReference>
<dbReference type="InterPro" id="IPR001867">
    <property type="entry name" value="OmpR/PhoB-type_DNA-bd"/>
</dbReference>
<dbReference type="InterPro" id="IPR002182">
    <property type="entry name" value="NB-ARC"/>
</dbReference>
<dbReference type="GO" id="GO:0043531">
    <property type="term" value="F:ADP binding"/>
    <property type="evidence" value="ECO:0007669"/>
    <property type="project" value="InterPro"/>
</dbReference>
<dbReference type="SMART" id="SM00028">
    <property type="entry name" value="TPR"/>
    <property type="match status" value="5"/>
</dbReference>
<evidence type="ECO:0000256" key="1">
    <source>
        <dbReference type="ARBA" id="ARBA00005820"/>
    </source>
</evidence>
<evidence type="ECO:0000256" key="3">
    <source>
        <dbReference type="ARBA" id="ARBA00023015"/>
    </source>
</evidence>
<dbReference type="SMART" id="SM00862">
    <property type="entry name" value="Trans_reg_C"/>
    <property type="match status" value="1"/>
</dbReference>
<dbReference type="Gene3D" id="1.10.10.10">
    <property type="entry name" value="Winged helix-like DNA-binding domain superfamily/Winged helix DNA-binding domain"/>
    <property type="match status" value="1"/>
</dbReference>
<dbReference type="GO" id="GO:0006355">
    <property type="term" value="P:regulation of DNA-templated transcription"/>
    <property type="evidence" value="ECO:0007669"/>
    <property type="project" value="InterPro"/>
</dbReference>
<protein>
    <submittedName>
        <fullName evidence="9">SARP family transcriptional regulator</fullName>
    </submittedName>
</protein>
<comment type="similarity">
    <text evidence="1">Belongs to the AfsR/DnrI/RedD regulatory family.</text>
</comment>
<dbReference type="PANTHER" id="PTHR35807">
    <property type="entry name" value="TRANSCRIPTIONAL REGULATOR REDD-RELATED"/>
    <property type="match status" value="1"/>
</dbReference>
<evidence type="ECO:0000259" key="8">
    <source>
        <dbReference type="PROSITE" id="PS51755"/>
    </source>
</evidence>
<dbReference type="InterPro" id="IPR005158">
    <property type="entry name" value="BTAD"/>
</dbReference>
<dbReference type="Pfam" id="PF00931">
    <property type="entry name" value="NB-ARC"/>
    <property type="match status" value="1"/>
</dbReference>
<dbReference type="EMBL" id="VKHT01000018">
    <property type="protein sequence ID" value="MBB0242791.1"/>
    <property type="molecule type" value="Genomic_DNA"/>
</dbReference>
<dbReference type="GO" id="GO:0000160">
    <property type="term" value="P:phosphorelay signal transduction system"/>
    <property type="evidence" value="ECO:0007669"/>
    <property type="project" value="UniProtKB-KW"/>
</dbReference>
<reference evidence="10" key="1">
    <citation type="submission" date="2019-10" db="EMBL/GenBank/DDBJ databases">
        <title>Streptomyces sp. nov., a novel actinobacterium isolated from alkaline environment.</title>
        <authorList>
            <person name="Golinska P."/>
        </authorList>
    </citation>
    <scope>NUCLEOTIDE SEQUENCE [LARGE SCALE GENOMIC DNA]</scope>
    <source>
        <strain evidence="10">DSM 42118</strain>
    </source>
</reference>
<evidence type="ECO:0000256" key="5">
    <source>
        <dbReference type="ARBA" id="ARBA00023163"/>
    </source>
</evidence>
<gene>
    <name evidence="9" type="ORF">FNQ90_01375</name>
</gene>
<dbReference type="SUPFAM" id="SSF48452">
    <property type="entry name" value="TPR-like"/>
    <property type="match status" value="2"/>
</dbReference>
<dbReference type="InterPro" id="IPR036388">
    <property type="entry name" value="WH-like_DNA-bd_sf"/>
</dbReference>
<dbReference type="SMART" id="SM01043">
    <property type="entry name" value="BTAD"/>
    <property type="match status" value="1"/>
</dbReference>
<evidence type="ECO:0000256" key="2">
    <source>
        <dbReference type="ARBA" id="ARBA00023012"/>
    </source>
</evidence>
<dbReference type="PANTHER" id="PTHR35807:SF1">
    <property type="entry name" value="TRANSCRIPTIONAL REGULATOR REDD"/>
    <property type="match status" value="1"/>
</dbReference>
<keyword evidence="10" id="KW-1185">Reference proteome</keyword>
<dbReference type="SMART" id="SM00382">
    <property type="entry name" value="AAA"/>
    <property type="match status" value="1"/>
</dbReference>
<feature type="DNA-binding region" description="OmpR/PhoB-type" evidence="6">
    <location>
        <begin position="1"/>
        <end position="92"/>
    </location>
</feature>
<dbReference type="InterPro" id="IPR011990">
    <property type="entry name" value="TPR-like_helical_dom_sf"/>
</dbReference>
<dbReference type="InterPro" id="IPR019734">
    <property type="entry name" value="TPR_rpt"/>
</dbReference>
<dbReference type="CDD" id="cd15831">
    <property type="entry name" value="BTAD"/>
    <property type="match status" value="1"/>
</dbReference>
<accession>A0A7W3T9N3</accession>
<evidence type="ECO:0000256" key="7">
    <source>
        <dbReference type="SAM" id="MobiDB-lite"/>
    </source>
</evidence>
<sequence length="1058" mass="115257">MLRLLGPLELVSDRVSIGLGGPRRRVVLAMLGLNPNRVVSLEQLIDAVWGVAPPSTARGQVQTCISGLRRVLAEAGYPDAIATRPPGYVLQISEEGLDTLVFASLTTRAKTCGAEGRTEQAAQLLREAITLWRGVALADVTSDLVQRGATVLEESRMAAIEELARLELALGRHNLVSGELRTLVAEHPLRENLYHLLMLALYRSGRQAEALEVARRARTVLREEIGVEPGSELQNLAQAILNREPSLNPGPPERTGDPPPGDQPPIGSSAPVALPEHRLPVPQQLPASIADFTGRESVLEEVRGRLERRDADSFCWSMPIVAISGKGGVGKSSLAVRVAHELTPAFPDGQLYAGLRTPTGTNSPARLLARFLRALGVSGSALPESLEERQELFRTRLSGRRVLLLLDDATDEADVLPLLPGAPSCAVLVTSRKRLSGLPGAHRVDVGVLEADRSLDLLGKIVGTDRVAAEHPAALELVTFCCGLPLALRIAGARLASRPHWRIDNLVRRLRDEASRLDELSHQGLELRSNIELTYRGLDDSARRLFRLSSLVQASDFPDWTAAALLDTSLGEGREVLESLVDAQLLDVVIHPGPHPVRYRFHELIRLYAMEQVLTEESKNERRAALTRMLGAWLAHAEAAHRKEYGGDFTILHGDAPRWSPGQAEIAECVADAAAWWEAERRALVEGVRQAAEAGLHELCWDLALTSVTLFEAKGYFDDWHECAQIALEATERAGNTTGMAAMRYSLGTLHMFQTRLEDAERCFTSALEIFSTEGNAHGSALVLRNAAHIDALRHDIPAMLDKYATALRTMREVGDRIGEAHILRSLARHRMEEQNDREARELLEEALQICREVGCLRAEAQVVHSFAELQLGAGQLDQARRSLHRVLRIVRDAGDRIGEAYAVYGLSVLRQRECRLDAAETTLAHALDLARQVGERFIEAKSLYGLGEIALARDTVSAGAAYLEAANSLFAGLGASVWQARTLILLTEIRATDAPEQARTHLEQVDRLLSAVDSRESAHLLEEVRGMRIGAFAAGIPGSSADMGARAAIEAGGSAST</sequence>
<dbReference type="SUPFAM" id="SSF46894">
    <property type="entry name" value="C-terminal effector domain of the bipartite response regulators"/>
    <property type="match status" value="1"/>
</dbReference>
<dbReference type="PRINTS" id="PR00364">
    <property type="entry name" value="DISEASERSIST"/>
</dbReference>
<dbReference type="InterPro" id="IPR027417">
    <property type="entry name" value="P-loop_NTPase"/>
</dbReference>
<feature type="compositionally biased region" description="Pro residues" evidence="7">
    <location>
        <begin position="248"/>
        <end position="263"/>
    </location>
</feature>
<feature type="domain" description="OmpR/PhoB-type" evidence="8">
    <location>
        <begin position="1"/>
        <end position="92"/>
    </location>
</feature>
<dbReference type="Pfam" id="PF00486">
    <property type="entry name" value="Trans_reg_C"/>
    <property type="match status" value="1"/>
</dbReference>
<dbReference type="SUPFAM" id="SSF52540">
    <property type="entry name" value="P-loop containing nucleoside triphosphate hydrolases"/>
    <property type="match status" value="1"/>
</dbReference>
<dbReference type="InterPro" id="IPR051677">
    <property type="entry name" value="AfsR-DnrI-RedD_regulator"/>
</dbReference>
<keyword evidence="4 6" id="KW-0238">DNA-binding</keyword>
<organism evidence="9 10">
    <name type="scientific">Streptomyces alkaliphilus</name>
    <dbReference type="NCBI Taxonomy" id="1472722"/>
    <lineage>
        <taxon>Bacteria</taxon>
        <taxon>Bacillati</taxon>
        <taxon>Actinomycetota</taxon>
        <taxon>Actinomycetes</taxon>
        <taxon>Kitasatosporales</taxon>
        <taxon>Streptomycetaceae</taxon>
        <taxon>Streptomyces</taxon>
    </lineage>
</organism>